<feature type="domain" description="RING-type" evidence="8">
    <location>
        <begin position="6"/>
        <end position="50"/>
    </location>
</feature>
<comment type="subcellular location">
    <subcellularLocation>
        <location evidence="1">Nucleus</location>
    </subcellularLocation>
</comment>
<evidence type="ECO:0000256" key="2">
    <source>
        <dbReference type="ARBA" id="ARBA00022723"/>
    </source>
</evidence>
<dbReference type="PANTHER" id="PTHR12683">
    <property type="entry name" value="CDK-ACTIVATING KINASE ASSEMBLY FACTOR MAT1"/>
    <property type="match status" value="1"/>
</dbReference>
<protein>
    <submittedName>
        <fullName evidence="10">CDK-activating kinase assembly factor MAT1</fullName>
    </submittedName>
</protein>
<dbReference type="InterPro" id="IPR004575">
    <property type="entry name" value="MAT1/Tfb3"/>
</dbReference>
<keyword evidence="10" id="KW-0418">Kinase</keyword>
<keyword evidence="5" id="KW-0539">Nucleus</keyword>
<keyword evidence="4" id="KW-0862">Zinc</keyword>
<dbReference type="PROSITE" id="PS00518">
    <property type="entry name" value="ZF_RING_1"/>
    <property type="match status" value="1"/>
</dbReference>
<keyword evidence="3 6" id="KW-0863">Zinc-finger</keyword>
<dbReference type="Pfam" id="PF17121">
    <property type="entry name" value="zf-C3HC4_5"/>
    <property type="match status" value="1"/>
</dbReference>
<dbReference type="GO" id="GO:0016301">
    <property type="term" value="F:kinase activity"/>
    <property type="evidence" value="ECO:0007669"/>
    <property type="project" value="UniProtKB-KW"/>
</dbReference>
<keyword evidence="2" id="KW-0479">Metal-binding</keyword>
<evidence type="ECO:0000313" key="10">
    <source>
        <dbReference type="RefSeq" id="XP_017775186.1"/>
    </source>
</evidence>
<evidence type="ECO:0000256" key="7">
    <source>
        <dbReference type="SAM" id="Coils"/>
    </source>
</evidence>
<dbReference type="SUPFAM" id="SSF57850">
    <property type="entry name" value="RING/U-box"/>
    <property type="match status" value="1"/>
</dbReference>
<dbReference type="InterPro" id="IPR015877">
    <property type="entry name" value="MAT1_centre"/>
</dbReference>
<evidence type="ECO:0000256" key="4">
    <source>
        <dbReference type="ARBA" id="ARBA00022833"/>
    </source>
</evidence>
<sequence>MDDFICPRCKTSKFQNPSLKMMVNVCGHGLCESCVDLLFLKGSGACPDCRIPLRRNNFRVQLFEDPVIEKEVDIRKRVLRDFNKKEEDFSSLREYNDYLEEIETIIYNLTNDVDIVETNKKIEQYKRENRDFIIKNKSKIGREEYELEEILEIEKQQEELRKNVIKQEEVNAKKKKIQQKEALIDELMFSNANAKNILETFAQNVEEEKNREEVEVAKLPNKMTQFSTGVQFGRASQSIQYLPVKLDEGPLYSYKSVTITTDGPQPPTMDEVLNKGYTRHVRSETEQEMAGGYKANIACMRALQDALAGLFHVKKVNT</sequence>
<evidence type="ECO:0000256" key="1">
    <source>
        <dbReference type="ARBA" id="ARBA00004123"/>
    </source>
</evidence>
<dbReference type="RefSeq" id="XP_017775186.1">
    <property type="nucleotide sequence ID" value="XM_017919697.1"/>
</dbReference>
<dbReference type="PROSITE" id="PS50089">
    <property type="entry name" value="ZF_RING_2"/>
    <property type="match status" value="1"/>
</dbReference>
<keyword evidence="7" id="KW-0175">Coiled coil</keyword>
<dbReference type="SMART" id="SM00184">
    <property type="entry name" value="RING"/>
    <property type="match status" value="1"/>
</dbReference>
<dbReference type="InterPro" id="IPR001841">
    <property type="entry name" value="Znf_RING"/>
</dbReference>
<accession>A0ABM1MKT6</accession>
<dbReference type="Pfam" id="PF25811">
    <property type="entry name" value="CAK-anch_MAT1"/>
    <property type="match status" value="1"/>
</dbReference>
<evidence type="ECO:0000313" key="9">
    <source>
        <dbReference type="Proteomes" id="UP000695000"/>
    </source>
</evidence>
<gene>
    <name evidence="10" type="primary">LOC108561662</name>
</gene>
<name>A0ABM1MKT6_NICVS</name>
<keyword evidence="10" id="KW-0808">Transferase</keyword>
<dbReference type="CDD" id="cd16517">
    <property type="entry name" value="RING-HC_MAT1"/>
    <property type="match status" value="1"/>
</dbReference>
<dbReference type="NCBIfam" id="TIGR00570">
    <property type="entry name" value="cdk7"/>
    <property type="match status" value="1"/>
</dbReference>
<organism evidence="9 10">
    <name type="scientific">Nicrophorus vespilloides</name>
    <name type="common">Boreal carrion beetle</name>
    <dbReference type="NCBI Taxonomy" id="110193"/>
    <lineage>
        <taxon>Eukaryota</taxon>
        <taxon>Metazoa</taxon>
        <taxon>Ecdysozoa</taxon>
        <taxon>Arthropoda</taxon>
        <taxon>Hexapoda</taxon>
        <taxon>Insecta</taxon>
        <taxon>Pterygota</taxon>
        <taxon>Neoptera</taxon>
        <taxon>Endopterygota</taxon>
        <taxon>Coleoptera</taxon>
        <taxon>Polyphaga</taxon>
        <taxon>Staphyliniformia</taxon>
        <taxon>Silphidae</taxon>
        <taxon>Nicrophorinae</taxon>
        <taxon>Nicrophorus</taxon>
    </lineage>
</organism>
<feature type="coiled-coil region" evidence="7">
    <location>
        <begin position="115"/>
        <end position="222"/>
    </location>
</feature>
<dbReference type="Proteomes" id="UP000695000">
    <property type="component" value="Unplaced"/>
</dbReference>
<evidence type="ECO:0000259" key="8">
    <source>
        <dbReference type="PROSITE" id="PS50089"/>
    </source>
</evidence>
<dbReference type="Pfam" id="PF06391">
    <property type="entry name" value="MAT1"/>
    <property type="match status" value="1"/>
</dbReference>
<reference evidence="10" key="1">
    <citation type="submission" date="2025-08" db="UniProtKB">
        <authorList>
            <consortium name="RefSeq"/>
        </authorList>
    </citation>
    <scope>IDENTIFICATION</scope>
    <source>
        <tissue evidence="10">Whole Larva</tissue>
    </source>
</reference>
<dbReference type="InterPro" id="IPR013083">
    <property type="entry name" value="Znf_RING/FYVE/PHD"/>
</dbReference>
<keyword evidence="9" id="KW-1185">Reference proteome</keyword>
<proteinExistence type="predicted"/>
<evidence type="ECO:0000256" key="3">
    <source>
        <dbReference type="ARBA" id="ARBA00022771"/>
    </source>
</evidence>
<dbReference type="Gene3D" id="3.30.40.10">
    <property type="entry name" value="Zinc/RING finger domain, C3HC4 (zinc finger)"/>
    <property type="match status" value="1"/>
</dbReference>
<dbReference type="InterPro" id="IPR017907">
    <property type="entry name" value="Znf_RING_CS"/>
</dbReference>
<dbReference type="PANTHER" id="PTHR12683:SF13">
    <property type="entry name" value="CDK-ACTIVATING KINASE ASSEMBLY FACTOR MAT1"/>
    <property type="match status" value="1"/>
</dbReference>
<evidence type="ECO:0000256" key="5">
    <source>
        <dbReference type="ARBA" id="ARBA00023242"/>
    </source>
</evidence>
<dbReference type="GeneID" id="108561662"/>
<dbReference type="InterPro" id="IPR057657">
    <property type="entry name" value="MAT1_CAK-anch"/>
</dbReference>
<evidence type="ECO:0000256" key="6">
    <source>
        <dbReference type="PROSITE-ProRule" id="PRU00175"/>
    </source>
</evidence>